<reference evidence="3" key="1">
    <citation type="submission" date="2018-06" db="EMBL/GenBank/DDBJ databases">
        <authorList>
            <person name="Zhirakovskaya E."/>
        </authorList>
    </citation>
    <scope>NUCLEOTIDE SEQUENCE</scope>
</reference>
<dbReference type="PANTHER" id="PTHR10291:SF0">
    <property type="entry name" value="DEHYDRODOLICHYL DIPHOSPHATE SYNTHASE 2"/>
    <property type="match status" value="1"/>
</dbReference>
<comment type="cofactor">
    <cofactor evidence="1">
        <name>Mg(2+)</name>
        <dbReference type="ChEBI" id="CHEBI:18420"/>
    </cofactor>
</comment>
<dbReference type="EC" id="2.5.1.31" evidence="3"/>
<evidence type="ECO:0000256" key="2">
    <source>
        <dbReference type="ARBA" id="ARBA00022679"/>
    </source>
</evidence>
<dbReference type="Pfam" id="PF01255">
    <property type="entry name" value="Prenyltransf"/>
    <property type="match status" value="1"/>
</dbReference>
<dbReference type="GO" id="GO:0008834">
    <property type="term" value="F:ditrans,polycis-undecaprenyl-diphosphate synthase [(2E,6E)-farnesyl-diphosphate specific] activity"/>
    <property type="evidence" value="ECO:0007669"/>
    <property type="project" value="UniProtKB-EC"/>
</dbReference>
<dbReference type="InterPro" id="IPR018520">
    <property type="entry name" value="UPP_synth-like_CS"/>
</dbReference>
<proteinExistence type="inferred from homology"/>
<dbReference type="EMBL" id="UOEQ01000237">
    <property type="protein sequence ID" value="VAW19790.1"/>
    <property type="molecule type" value="Genomic_DNA"/>
</dbReference>
<name>A0A3B0TSV5_9ZZZZ</name>
<accession>A0A3B0TSV5</accession>
<keyword evidence="2 3" id="KW-0808">Transferase</keyword>
<dbReference type="GO" id="GO:0016094">
    <property type="term" value="P:polyprenol biosynthetic process"/>
    <property type="evidence" value="ECO:0007669"/>
    <property type="project" value="TreeGrafter"/>
</dbReference>
<dbReference type="PANTHER" id="PTHR10291">
    <property type="entry name" value="DEHYDRODOLICHYL DIPHOSPHATE SYNTHASE FAMILY MEMBER"/>
    <property type="match status" value="1"/>
</dbReference>
<dbReference type="SUPFAM" id="SSF64005">
    <property type="entry name" value="Undecaprenyl diphosphate synthase"/>
    <property type="match status" value="1"/>
</dbReference>
<dbReference type="CDD" id="cd00475">
    <property type="entry name" value="Cis_IPPS"/>
    <property type="match status" value="1"/>
</dbReference>
<dbReference type="HAMAP" id="MF_01139">
    <property type="entry name" value="ISPT"/>
    <property type="match status" value="1"/>
</dbReference>
<dbReference type="FunFam" id="3.40.1180.10:FF:000001">
    <property type="entry name" value="(2E,6E)-farnesyl-diphosphate-specific ditrans,polycis-undecaprenyl-diphosphate synthase"/>
    <property type="match status" value="1"/>
</dbReference>
<dbReference type="NCBIfam" id="TIGR00055">
    <property type="entry name" value="uppS"/>
    <property type="match status" value="1"/>
</dbReference>
<evidence type="ECO:0000313" key="3">
    <source>
        <dbReference type="EMBL" id="VAW19790.1"/>
    </source>
</evidence>
<evidence type="ECO:0000256" key="1">
    <source>
        <dbReference type="ARBA" id="ARBA00001946"/>
    </source>
</evidence>
<gene>
    <name evidence="3" type="ORF">MNBD_ALPHA11-347</name>
</gene>
<sequence>MHVGIIMDGNGRWATRRGLARLIGHKRGAAQVKKIVKNCPKLGVNTLTLYAFSTENWKRAAHEVEGLMKLFRGYLANNLVELHEKNVRVRFLGDPTPLSPEILVLMERLRSLTEHNTGLQLNVAINYGGRDEMVRATKAIAVKVAAGEMAIEDITEERFSEFLDTHDQNDPDLIIRTAGEMRLSNFLTWQSAYSEFAFLQESWPEFTPDVFENTLENFHSRTRKFGAVVVSRSEPAE</sequence>
<dbReference type="Gene3D" id="3.40.1180.10">
    <property type="entry name" value="Decaprenyl diphosphate synthase-like"/>
    <property type="match status" value="1"/>
</dbReference>
<dbReference type="PROSITE" id="PS01066">
    <property type="entry name" value="UPP_SYNTHASE"/>
    <property type="match status" value="1"/>
</dbReference>
<dbReference type="InterPro" id="IPR036424">
    <property type="entry name" value="UPP_synth-like_sf"/>
</dbReference>
<dbReference type="InterPro" id="IPR001441">
    <property type="entry name" value="UPP_synth-like"/>
</dbReference>
<dbReference type="AlphaFoldDB" id="A0A3B0TSV5"/>
<organism evidence="3">
    <name type="scientific">hydrothermal vent metagenome</name>
    <dbReference type="NCBI Taxonomy" id="652676"/>
    <lineage>
        <taxon>unclassified sequences</taxon>
        <taxon>metagenomes</taxon>
        <taxon>ecological metagenomes</taxon>
    </lineage>
</organism>
<protein>
    <submittedName>
        <fullName evidence="3">Undecaprenyl diphosphate synthase</fullName>
        <ecNumber evidence="3">2.5.1.31</ecNumber>
    </submittedName>
</protein>